<dbReference type="SUPFAM" id="SSF158791">
    <property type="entry name" value="MgtE N-terminal domain-like"/>
    <property type="match status" value="1"/>
</dbReference>
<name>A0ABW4HRB9_9BACI</name>
<protein>
    <submittedName>
        <fullName evidence="4">MotE family protein</fullName>
    </submittedName>
</protein>
<keyword evidence="5" id="KW-1185">Reference proteome</keyword>
<feature type="transmembrane region" description="Helical" evidence="2">
    <location>
        <begin position="15"/>
        <end position="39"/>
    </location>
</feature>
<gene>
    <name evidence="4" type="ORF">ACFSBH_08505</name>
</gene>
<dbReference type="EMBL" id="JBHUDE010000040">
    <property type="protein sequence ID" value="MFD1607692.1"/>
    <property type="molecule type" value="Genomic_DNA"/>
</dbReference>
<dbReference type="Pfam" id="PF03448">
    <property type="entry name" value="MgtE_N"/>
    <property type="match status" value="1"/>
</dbReference>
<dbReference type="InterPro" id="IPR038076">
    <property type="entry name" value="MgtE_N_sf"/>
</dbReference>
<feature type="domain" description="Magnesium transporter MgtE intracellular" evidence="3">
    <location>
        <begin position="138"/>
        <end position="194"/>
    </location>
</feature>
<organism evidence="4 5">
    <name type="scientific">Oceanobacillus luteolus</name>
    <dbReference type="NCBI Taxonomy" id="1274358"/>
    <lineage>
        <taxon>Bacteria</taxon>
        <taxon>Bacillati</taxon>
        <taxon>Bacillota</taxon>
        <taxon>Bacilli</taxon>
        <taxon>Bacillales</taxon>
        <taxon>Bacillaceae</taxon>
        <taxon>Oceanobacillus</taxon>
    </lineage>
</organism>
<proteinExistence type="predicted"/>
<dbReference type="RefSeq" id="WP_379597057.1">
    <property type="nucleotide sequence ID" value="NZ_JBHUDE010000040.1"/>
</dbReference>
<evidence type="ECO:0000256" key="2">
    <source>
        <dbReference type="SAM" id="Phobius"/>
    </source>
</evidence>
<keyword evidence="2" id="KW-0472">Membrane</keyword>
<accession>A0ABW4HRB9</accession>
<dbReference type="InterPro" id="IPR006668">
    <property type="entry name" value="Mg_transptr_MgtE_intracell_dom"/>
</dbReference>
<evidence type="ECO:0000313" key="4">
    <source>
        <dbReference type="EMBL" id="MFD1607692.1"/>
    </source>
</evidence>
<sequence>MTSKKQTEKKKMNPILWFLFAIVIPLIIVSIIIAVILSFSGFNIVDWVKKTGSNTPVISHLVTSQEEDQLAEELERLNQELQSRNEELDQLNTLNTNLEATIEELETELTKQEATISRYESENHVDGDSEEIESEVSLKNLAKTFEEMKPVRAADILSNMTQEEVILILKELSDDVRGGILEAMDAELAANIASEMLN</sequence>
<evidence type="ECO:0000313" key="5">
    <source>
        <dbReference type="Proteomes" id="UP001597221"/>
    </source>
</evidence>
<comment type="caution">
    <text evidence="4">The sequence shown here is derived from an EMBL/GenBank/DDBJ whole genome shotgun (WGS) entry which is preliminary data.</text>
</comment>
<feature type="coiled-coil region" evidence="1">
    <location>
        <begin position="60"/>
        <end position="122"/>
    </location>
</feature>
<evidence type="ECO:0000259" key="3">
    <source>
        <dbReference type="Pfam" id="PF03448"/>
    </source>
</evidence>
<dbReference type="Gene3D" id="1.25.60.10">
    <property type="entry name" value="MgtE N-terminal domain-like"/>
    <property type="match status" value="1"/>
</dbReference>
<keyword evidence="2" id="KW-1133">Transmembrane helix</keyword>
<dbReference type="Proteomes" id="UP001597221">
    <property type="component" value="Unassembled WGS sequence"/>
</dbReference>
<evidence type="ECO:0000256" key="1">
    <source>
        <dbReference type="SAM" id="Coils"/>
    </source>
</evidence>
<reference evidence="5" key="1">
    <citation type="journal article" date="2019" name="Int. J. Syst. Evol. Microbiol.">
        <title>The Global Catalogue of Microorganisms (GCM) 10K type strain sequencing project: providing services to taxonomists for standard genome sequencing and annotation.</title>
        <authorList>
            <consortium name="The Broad Institute Genomics Platform"/>
            <consortium name="The Broad Institute Genome Sequencing Center for Infectious Disease"/>
            <person name="Wu L."/>
            <person name="Ma J."/>
        </authorList>
    </citation>
    <scope>NUCLEOTIDE SEQUENCE [LARGE SCALE GENOMIC DNA]</scope>
    <source>
        <strain evidence="5">CGMCC 1.12376</strain>
    </source>
</reference>
<keyword evidence="2" id="KW-0812">Transmembrane</keyword>
<keyword evidence="1" id="KW-0175">Coiled coil</keyword>